<evidence type="ECO:0008006" key="7">
    <source>
        <dbReference type="Google" id="ProtNLM"/>
    </source>
</evidence>
<dbReference type="PANTHER" id="PTHR12534">
    <property type="entry name" value="30S RIBOSOMAL PROTEIN S2 PROKARYOTIC AND ORGANELLAR"/>
    <property type="match status" value="1"/>
</dbReference>
<dbReference type="InterPro" id="IPR005706">
    <property type="entry name" value="Ribosomal_uS2_bac/mit/plastid"/>
</dbReference>
<dbReference type="GO" id="GO:0006412">
    <property type="term" value="P:translation"/>
    <property type="evidence" value="ECO:0007669"/>
    <property type="project" value="InterPro"/>
</dbReference>
<dbReference type="InterPro" id="IPR023591">
    <property type="entry name" value="Ribosomal_uS2_flav_dom_sf"/>
</dbReference>
<dbReference type="OrthoDB" id="2320368at2759"/>
<dbReference type="PROSITE" id="PS00963">
    <property type="entry name" value="RIBOSOMAL_S2_2"/>
    <property type="match status" value="1"/>
</dbReference>
<dbReference type="GeneID" id="18241510"/>
<dbReference type="Pfam" id="PF00318">
    <property type="entry name" value="Ribosomal_S2"/>
    <property type="match status" value="2"/>
</dbReference>
<organism evidence="5 6">
    <name type="scientific">Batrachochytrium dendrobatidis (strain JAM81 / FGSC 10211)</name>
    <name type="common">Frog chytrid fungus</name>
    <dbReference type="NCBI Taxonomy" id="684364"/>
    <lineage>
        <taxon>Eukaryota</taxon>
        <taxon>Fungi</taxon>
        <taxon>Fungi incertae sedis</taxon>
        <taxon>Chytridiomycota</taxon>
        <taxon>Chytridiomycota incertae sedis</taxon>
        <taxon>Chytridiomycetes</taxon>
        <taxon>Rhizophydiales</taxon>
        <taxon>Rhizophydiales incertae sedis</taxon>
        <taxon>Batrachochytrium</taxon>
    </lineage>
</organism>
<dbReference type="InterPro" id="IPR018130">
    <property type="entry name" value="Ribosomal_uS2_CS"/>
</dbReference>
<keyword evidence="6" id="KW-1185">Reference proteome</keyword>
<dbReference type="GO" id="GO:0003735">
    <property type="term" value="F:structural constituent of ribosome"/>
    <property type="evidence" value="ECO:0000318"/>
    <property type="project" value="GO_Central"/>
</dbReference>
<keyword evidence="2 4" id="KW-0689">Ribosomal protein</keyword>
<evidence type="ECO:0000256" key="1">
    <source>
        <dbReference type="ARBA" id="ARBA00006242"/>
    </source>
</evidence>
<dbReference type="InParanoid" id="F4P880"/>
<dbReference type="EMBL" id="GL882888">
    <property type="protein sequence ID" value="EGF78568.1"/>
    <property type="molecule type" value="Genomic_DNA"/>
</dbReference>
<comment type="similarity">
    <text evidence="1 4">Belongs to the universal ribosomal protein uS2 family.</text>
</comment>
<protein>
    <recommendedName>
        <fullName evidence="7">Ribosomal protein S2</fullName>
    </recommendedName>
</protein>
<dbReference type="GO" id="GO:0005763">
    <property type="term" value="C:mitochondrial small ribosomal subunit"/>
    <property type="evidence" value="ECO:0000318"/>
    <property type="project" value="GO_Central"/>
</dbReference>
<accession>F4P880</accession>
<feature type="non-terminal residue" evidence="5">
    <location>
        <position position="1"/>
    </location>
</feature>
<evidence type="ECO:0000313" key="5">
    <source>
        <dbReference type="EMBL" id="EGF78568.1"/>
    </source>
</evidence>
<dbReference type="SUPFAM" id="SSF52313">
    <property type="entry name" value="Ribosomal protein S2"/>
    <property type="match status" value="1"/>
</dbReference>
<dbReference type="HAMAP" id="MF_00291_B">
    <property type="entry name" value="Ribosomal_uS2_B"/>
    <property type="match status" value="1"/>
</dbReference>
<proteinExistence type="inferred from homology"/>
<dbReference type="PRINTS" id="PR00395">
    <property type="entry name" value="RIBOSOMALS2"/>
</dbReference>
<dbReference type="CDD" id="cd01425">
    <property type="entry name" value="RPS2"/>
    <property type="match status" value="1"/>
</dbReference>
<dbReference type="PANTHER" id="PTHR12534:SF0">
    <property type="entry name" value="SMALL RIBOSOMAL SUBUNIT PROTEIN US2M"/>
    <property type="match status" value="1"/>
</dbReference>
<evidence type="ECO:0000313" key="6">
    <source>
        <dbReference type="Proteomes" id="UP000007241"/>
    </source>
</evidence>
<sequence>RDAHDISLKSLLAANLHLGHSTTLWNPSMLPYIYGTRHGTHIINLEHTLTHLRRAAAFIRQVAMSNGNIVFLGTKPAIHKITVDAALLGNAYYITQWVGGTITNKERTLRHSTGFDPSKPHVHTPDVLVVLDYINNLWAVREANVAHIPVIAVCDTNTDPTLVQYPIPANDDSIAGIKLIAGVLSAASRDGATTR</sequence>
<dbReference type="Proteomes" id="UP000007241">
    <property type="component" value="Unassembled WGS sequence"/>
</dbReference>
<dbReference type="FunFam" id="3.40.50.10490:FF:000114">
    <property type="match status" value="1"/>
</dbReference>
<name>F4P880_BATDJ</name>
<dbReference type="InterPro" id="IPR001865">
    <property type="entry name" value="Ribosomal_uS2"/>
</dbReference>
<dbReference type="HOGENOM" id="CLU_040318_4_0_1"/>
<keyword evidence="3 4" id="KW-0687">Ribonucleoprotein</keyword>
<evidence type="ECO:0000256" key="4">
    <source>
        <dbReference type="RuleBase" id="RU003631"/>
    </source>
</evidence>
<dbReference type="STRING" id="684364.F4P880"/>
<dbReference type="PROSITE" id="PS00962">
    <property type="entry name" value="RIBOSOMAL_S2_1"/>
    <property type="match status" value="1"/>
</dbReference>
<evidence type="ECO:0000256" key="2">
    <source>
        <dbReference type="ARBA" id="ARBA00022980"/>
    </source>
</evidence>
<evidence type="ECO:0000256" key="3">
    <source>
        <dbReference type="ARBA" id="ARBA00023274"/>
    </source>
</evidence>
<reference evidence="5 6" key="1">
    <citation type="submission" date="2009-12" db="EMBL/GenBank/DDBJ databases">
        <title>The draft genome of Batrachochytrium dendrobatidis.</title>
        <authorList>
            <consortium name="US DOE Joint Genome Institute (JGI-PGF)"/>
            <person name="Kuo A."/>
            <person name="Salamov A."/>
            <person name="Schmutz J."/>
            <person name="Lucas S."/>
            <person name="Pitluck S."/>
            <person name="Rosenblum E."/>
            <person name="Stajich J."/>
            <person name="Eisen M."/>
            <person name="Grigoriev I.V."/>
        </authorList>
    </citation>
    <scope>NUCLEOTIDE SEQUENCE [LARGE SCALE GENOMIC DNA]</scope>
    <source>
        <strain evidence="6">JAM81 / FGSC 10211</strain>
    </source>
</reference>
<dbReference type="NCBIfam" id="TIGR01011">
    <property type="entry name" value="rpsB_bact"/>
    <property type="match status" value="1"/>
</dbReference>
<dbReference type="OMA" id="PYIFMEK"/>
<dbReference type="RefSeq" id="XP_006680596.1">
    <property type="nucleotide sequence ID" value="XM_006680533.1"/>
</dbReference>
<gene>
    <name evidence="5" type="ORF">BATDEDRAFT_4793</name>
</gene>
<dbReference type="Gene3D" id="3.40.50.10490">
    <property type="entry name" value="Glucose-6-phosphate isomerase like protein, domain 1"/>
    <property type="match status" value="1"/>
</dbReference>
<dbReference type="FunCoup" id="F4P880">
    <property type="interactions" value="172"/>
</dbReference>
<feature type="non-terminal residue" evidence="5">
    <location>
        <position position="195"/>
    </location>
</feature>
<dbReference type="AlphaFoldDB" id="F4P880"/>